<feature type="compositionally biased region" description="Low complexity" evidence="7">
    <location>
        <begin position="29"/>
        <end position="45"/>
    </location>
</feature>
<dbReference type="PANTHER" id="PTHR33057:SF82">
    <property type="entry name" value="TRANSCRIPTION REPRESSOR OFP5"/>
    <property type="match status" value="1"/>
</dbReference>
<proteinExistence type="predicted"/>
<dbReference type="NCBIfam" id="TIGR01568">
    <property type="entry name" value="A_thal_3678"/>
    <property type="match status" value="1"/>
</dbReference>
<keyword evidence="4 6" id="KW-0804">Transcription</keyword>
<organism evidence="9 10">
    <name type="scientific">Apostasia shenzhenica</name>
    <dbReference type="NCBI Taxonomy" id="1088818"/>
    <lineage>
        <taxon>Eukaryota</taxon>
        <taxon>Viridiplantae</taxon>
        <taxon>Streptophyta</taxon>
        <taxon>Embryophyta</taxon>
        <taxon>Tracheophyta</taxon>
        <taxon>Spermatophyta</taxon>
        <taxon>Magnoliopsida</taxon>
        <taxon>Liliopsida</taxon>
        <taxon>Asparagales</taxon>
        <taxon>Orchidaceae</taxon>
        <taxon>Apostasioideae</taxon>
        <taxon>Apostasia</taxon>
    </lineage>
</organism>
<dbReference type="InterPro" id="IPR025830">
    <property type="entry name" value="DNA_bnd_dom_ovate"/>
</dbReference>
<dbReference type="GO" id="GO:0045892">
    <property type="term" value="P:negative regulation of DNA-templated transcription"/>
    <property type="evidence" value="ECO:0007669"/>
    <property type="project" value="UniProtKB-UniRule"/>
</dbReference>
<name>A0A2I0BH79_9ASPA</name>
<comment type="function">
    <text evidence="6">Transcriptional repressor that regulates multiple aspects of plant growth and development.</text>
</comment>
<accession>A0A2I0BH79</accession>
<gene>
    <name evidence="9" type="ORF">AXF42_Ash004632</name>
</gene>
<keyword evidence="3 6" id="KW-0805">Transcription regulation</keyword>
<dbReference type="AlphaFoldDB" id="A0A2I0BH79"/>
<evidence type="ECO:0000313" key="10">
    <source>
        <dbReference type="Proteomes" id="UP000236161"/>
    </source>
</evidence>
<evidence type="ECO:0000256" key="2">
    <source>
        <dbReference type="ARBA" id="ARBA00022491"/>
    </source>
</evidence>
<evidence type="ECO:0000256" key="1">
    <source>
        <dbReference type="ARBA" id="ARBA00004123"/>
    </source>
</evidence>
<reference evidence="9 10" key="1">
    <citation type="journal article" date="2017" name="Nature">
        <title>The Apostasia genome and the evolution of orchids.</title>
        <authorList>
            <person name="Zhang G.Q."/>
            <person name="Liu K.W."/>
            <person name="Li Z."/>
            <person name="Lohaus R."/>
            <person name="Hsiao Y.Y."/>
            <person name="Niu S.C."/>
            <person name="Wang J.Y."/>
            <person name="Lin Y.C."/>
            <person name="Xu Q."/>
            <person name="Chen L.J."/>
            <person name="Yoshida K."/>
            <person name="Fujiwara S."/>
            <person name="Wang Z.W."/>
            <person name="Zhang Y.Q."/>
            <person name="Mitsuda N."/>
            <person name="Wang M."/>
            <person name="Liu G.H."/>
            <person name="Pecoraro L."/>
            <person name="Huang H.X."/>
            <person name="Xiao X.J."/>
            <person name="Lin M."/>
            <person name="Wu X.Y."/>
            <person name="Wu W.L."/>
            <person name="Chen Y.Y."/>
            <person name="Chang S.B."/>
            <person name="Sakamoto S."/>
            <person name="Ohme-Takagi M."/>
            <person name="Yagi M."/>
            <person name="Zeng S.J."/>
            <person name="Shen C.Y."/>
            <person name="Yeh C.M."/>
            <person name="Luo Y.B."/>
            <person name="Tsai W.C."/>
            <person name="Van de Peer Y."/>
            <person name="Liu Z.J."/>
        </authorList>
    </citation>
    <scope>NUCLEOTIDE SEQUENCE [LARGE SCALE GENOMIC DNA]</scope>
    <source>
        <strain evidence="10">cv. Shenzhen</strain>
        <tissue evidence="9">Stem</tissue>
    </source>
</reference>
<dbReference type="InterPro" id="IPR038933">
    <property type="entry name" value="Ovate"/>
</dbReference>
<dbReference type="InterPro" id="IPR006458">
    <property type="entry name" value="Ovate_C"/>
</dbReference>
<evidence type="ECO:0000256" key="5">
    <source>
        <dbReference type="ARBA" id="ARBA00023242"/>
    </source>
</evidence>
<keyword evidence="5 6" id="KW-0539">Nucleus</keyword>
<dbReference type="STRING" id="1088818.A0A2I0BH79"/>
<comment type="subcellular location">
    <subcellularLocation>
        <location evidence="1 6">Nucleus</location>
    </subcellularLocation>
</comment>
<protein>
    <recommendedName>
        <fullName evidence="6">Transcription repressor</fullName>
    </recommendedName>
    <alternativeName>
        <fullName evidence="6">Ovate family protein</fullName>
    </alternativeName>
</protein>
<dbReference type="GO" id="GO:0005634">
    <property type="term" value="C:nucleus"/>
    <property type="evidence" value="ECO:0007669"/>
    <property type="project" value="UniProtKB-SubCell"/>
</dbReference>
<dbReference type="Pfam" id="PF13724">
    <property type="entry name" value="DNA_binding_2"/>
    <property type="match status" value="1"/>
</dbReference>
<dbReference type="Proteomes" id="UP000236161">
    <property type="component" value="Unassembled WGS sequence"/>
</dbReference>
<evidence type="ECO:0000313" key="9">
    <source>
        <dbReference type="EMBL" id="PKA67140.1"/>
    </source>
</evidence>
<dbReference type="Pfam" id="PF04844">
    <property type="entry name" value="Ovate"/>
    <property type="match status" value="1"/>
</dbReference>
<dbReference type="PROSITE" id="PS51754">
    <property type="entry name" value="OVATE"/>
    <property type="match status" value="1"/>
</dbReference>
<feature type="region of interest" description="Disordered" evidence="7">
    <location>
        <begin position="29"/>
        <end position="71"/>
    </location>
</feature>
<dbReference type="EMBL" id="KZ451883">
    <property type="protein sequence ID" value="PKA67140.1"/>
    <property type="molecule type" value="Genomic_DNA"/>
</dbReference>
<dbReference type="PANTHER" id="PTHR33057">
    <property type="entry name" value="TRANSCRIPTION REPRESSOR OFP7-RELATED"/>
    <property type="match status" value="1"/>
</dbReference>
<keyword evidence="2 6" id="KW-0678">Repressor</keyword>
<dbReference type="GO" id="GO:0003677">
    <property type="term" value="F:DNA binding"/>
    <property type="evidence" value="ECO:0007669"/>
    <property type="project" value="InterPro"/>
</dbReference>
<keyword evidence="10" id="KW-1185">Reference proteome</keyword>
<evidence type="ECO:0000259" key="8">
    <source>
        <dbReference type="PROSITE" id="PS51754"/>
    </source>
</evidence>
<feature type="domain" description="OVATE" evidence="8">
    <location>
        <begin position="185"/>
        <end position="244"/>
    </location>
</feature>
<sequence>MGMGSYRFKLSEMIPNLWFYKLRDMNNSGGRENRGNSGRGAQARRAAPRKTMDENPYPCRSPSPKQQTYSMNRSSYYIPSTERAENLLHSCPSVCARRNHCSLPGIPRHQFDSSGDYDLPPPVRTKPRKKDAEKPKFVGRSPTGGHRIKTRVSSPKLEKKRVQAARKKMDAERQRQKMWMESLVVVKSSSDPQKDFRESMVEMIVENDLRGSKDLEELLACYLSLNSDEYHEIIVKVFEQIWFDLIDIL</sequence>
<evidence type="ECO:0000256" key="6">
    <source>
        <dbReference type="RuleBase" id="RU367028"/>
    </source>
</evidence>
<evidence type="ECO:0000256" key="7">
    <source>
        <dbReference type="SAM" id="MobiDB-lite"/>
    </source>
</evidence>
<feature type="region of interest" description="Disordered" evidence="7">
    <location>
        <begin position="104"/>
        <end position="147"/>
    </location>
</feature>
<evidence type="ECO:0000256" key="4">
    <source>
        <dbReference type="ARBA" id="ARBA00023163"/>
    </source>
</evidence>
<dbReference type="OrthoDB" id="1928390at2759"/>
<evidence type="ECO:0000256" key="3">
    <source>
        <dbReference type="ARBA" id="ARBA00023015"/>
    </source>
</evidence>